<evidence type="ECO:0000313" key="2">
    <source>
        <dbReference type="Proteomes" id="UP000887565"/>
    </source>
</evidence>
<sequence length="118" mass="12955">MAAKTSHRRVDPGKKRFKLAYSLSNPKRSLQDDSELHPRSNRFPKLPNTPQGVETGGVTALPGIIKSMGVFTTTKCLAIELENPGVGGGSPIGRRFLEHKLNLKELSTLQKKGVDKNY</sequence>
<evidence type="ECO:0000313" key="3">
    <source>
        <dbReference type="WBParaSite" id="nRc.2.0.1.t16149-RA"/>
    </source>
</evidence>
<feature type="compositionally biased region" description="Basic and acidic residues" evidence="1">
    <location>
        <begin position="29"/>
        <end position="38"/>
    </location>
</feature>
<evidence type="ECO:0000256" key="1">
    <source>
        <dbReference type="SAM" id="MobiDB-lite"/>
    </source>
</evidence>
<name>A0A915IRZ0_ROMCU</name>
<dbReference type="WBParaSite" id="nRc.2.0.1.t16149-RA">
    <property type="protein sequence ID" value="nRc.2.0.1.t16149-RA"/>
    <property type="gene ID" value="nRc.2.0.1.g16149"/>
</dbReference>
<reference evidence="3" key="1">
    <citation type="submission" date="2022-11" db="UniProtKB">
        <authorList>
            <consortium name="WormBaseParasite"/>
        </authorList>
    </citation>
    <scope>IDENTIFICATION</scope>
</reference>
<accession>A0A915IRZ0</accession>
<protein>
    <submittedName>
        <fullName evidence="3">Uncharacterized protein</fullName>
    </submittedName>
</protein>
<feature type="region of interest" description="Disordered" evidence="1">
    <location>
        <begin position="1"/>
        <end position="55"/>
    </location>
</feature>
<keyword evidence="2" id="KW-1185">Reference proteome</keyword>
<organism evidence="2 3">
    <name type="scientific">Romanomermis culicivorax</name>
    <name type="common">Nematode worm</name>
    <dbReference type="NCBI Taxonomy" id="13658"/>
    <lineage>
        <taxon>Eukaryota</taxon>
        <taxon>Metazoa</taxon>
        <taxon>Ecdysozoa</taxon>
        <taxon>Nematoda</taxon>
        <taxon>Enoplea</taxon>
        <taxon>Dorylaimia</taxon>
        <taxon>Mermithida</taxon>
        <taxon>Mermithoidea</taxon>
        <taxon>Mermithidae</taxon>
        <taxon>Romanomermis</taxon>
    </lineage>
</organism>
<dbReference type="AlphaFoldDB" id="A0A915IRZ0"/>
<dbReference type="Proteomes" id="UP000887565">
    <property type="component" value="Unplaced"/>
</dbReference>
<proteinExistence type="predicted"/>